<comment type="caution">
    <text evidence="2">The sequence shown here is derived from an EMBL/GenBank/DDBJ whole genome shotgun (WGS) entry which is preliminary data.</text>
</comment>
<keyword evidence="3" id="KW-1185">Reference proteome</keyword>
<keyword evidence="2" id="KW-0695">RNA-directed DNA polymerase</keyword>
<dbReference type="InParanoid" id="A0A200QXV1"/>
<protein>
    <submittedName>
        <fullName evidence="2">Reverse transcriptase zinc-binding domain</fullName>
    </submittedName>
</protein>
<evidence type="ECO:0000313" key="2">
    <source>
        <dbReference type="EMBL" id="OVA15313.1"/>
    </source>
</evidence>
<dbReference type="Proteomes" id="UP000195402">
    <property type="component" value="Unassembled WGS sequence"/>
</dbReference>
<keyword evidence="2" id="KW-0808">Transferase</keyword>
<dbReference type="AlphaFoldDB" id="A0A200QXV1"/>
<dbReference type="PANTHER" id="PTHR33116:SF78">
    <property type="entry name" value="OS12G0587133 PROTEIN"/>
    <property type="match status" value="1"/>
</dbReference>
<dbReference type="PANTHER" id="PTHR33116">
    <property type="entry name" value="REVERSE TRANSCRIPTASE ZINC-BINDING DOMAIN-CONTAINING PROTEIN-RELATED-RELATED"/>
    <property type="match status" value="1"/>
</dbReference>
<proteinExistence type="predicted"/>
<dbReference type="GO" id="GO:0003964">
    <property type="term" value="F:RNA-directed DNA polymerase activity"/>
    <property type="evidence" value="ECO:0007669"/>
    <property type="project" value="UniProtKB-KW"/>
</dbReference>
<gene>
    <name evidence="2" type="ORF">BVC80_7437g3</name>
</gene>
<feature type="domain" description="Reverse transcriptase zinc-binding" evidence="1">
    <location>
        <begin position="211"/>
        <end position="307"/>
    </location>
</feature>
<name>A0A200QXV1_MACCD</name>
<reference evidence="2 3" key="1">
    <citation type="journal article" date="2017" name="Mol. Plant">
        <title>The Genome of Medicinal Plant Macleaya cordata Provides New Insights into Benzylisoquinoline Alkaloids Metabolism.</title>
        <authorList>
            <person name="Liu X."/>
            <person name="Liu Y."/>
            <person name="Huang P."/>
            <person name="Ma Y."/>
            <person name="Qing Z."/>
            <person name="Tang Q."/>
            <person name="Cao H."/>
            <person name="Cheng P."/>
            <person name="Zheng Y."/>
            <person name="Yuan Z."/>
            <person name="Zhou Y."/>
            <person name="Liu J."/>
            <person name="Tang Z."/>
            <person name="Zhuo Y."/>
            <person name="Zhang Y."/>
            <person name="Yu L."/>
            <person name="Huang J."/>
            <person name="Yang P."/>
            <person name="Peng Q."/>
            <person name="Zhang J."/>
            <person name="Jiang W."/>
            <person name="Zhang Z."/>
            <person name="Lin K."/>
            <person name="Ro D.K."/>
            <person name="Chen X."/>
            <person name="Xiong X."/>
            <person name="Shang Y."/>
            <person name="Huang S."/>
            <person name="Zeng J."/>
        </authorList>
    </citation>
    <scope>NUCLEOTIDE SEQUENCE [LARGE SCALE GENOMIC DNA]</scope>
    <source>
        <strain evidence="3">cv. BLH2017</strain>
        <tissue evidence="2">Root</tissue>
    </source>
</reference>
<dbReference type="OrthoDB" id="1938246at2759"/>
<accession>A0A200QXV1</accession>
<evidence type="ECO:0000259" key="1">
    <source>
        <dbReference type="Pfam" id="PF13966"/>
    </source>
</evidence>
<keyword evidence="2" id="KW-0548">Nucleotidyltransferase</keyword>
<dbReference type="EMBL" id="MVGT01000813">
    <property type="protein sequence ID" value="OVA15313.1"/>
    <property type="molecule type" value="Genomic_DNA"/>
</dbReference>
<dbReference type="InterPro" id="IPR026960">
    <property type="entry name" value="RVT-Znf"/>
</dbReference>
<organism evidence="2 3">
    <name type="scientific">Macleaya cordata</name>
    <name type="common">Five-seeded plume-poppy</name>
    <name type="synonym">Bocconia cordata</name>
    <dbReference type="NCBI Taxonomy" id="56857"/>
    <lineage>
        <taxon>Eukaryota</taxon>
        <taxon>Viridiplantae</taxon>
        <taxon>Streptophyta</taxon>
        <taxon>Embryophyta</taxon>
        <taxon>Tracheophyta</taxon>
        <taxon>Spermatophyta</taxon>
        <taxon>Magnoliopsida</taxon>
        <taxon>Ranunculales</taxon>
        <taxon>Papaveraceae</taxon>
        <taxon>Papaveroideae</taxon>
        <taxon>Macleaya</taxon>
    </lineage>
</organism>
<dbReference type="Pfam" id="PF13966">
    <property type="entry name" value="zf-RVT"/>
    <property type="match status" value="1"/>
</dbReference>
<sequence>MATCSIPKKALQLLDRFQRNFWWGHAVDQKKLHYVNWKFFLNQKKSGGLGVKDMELVNKAMLGKLTWRFLTEPNSSWVQLLSARYLKGEDLWNHIQPQGASSTRKGNLSMRDHIKDNLLWSIGDGEHVRIWDDPWVPSIPGFKLIPPDIGNQHSNLVWVKDLFRDSTKEWNIELLNGIFSEFEIRAIKDVHIPVAPCSDKLLWIKNRTGQFTTKSLYSLLHGSIPSSSDVSVNTNVDSFPWKKLWSVKGVSPRIIIFIWRLLHNGLAVRANTRKFVSSIITEWPFCDNAEEAIDHILLHSPFSQAIWFASPLELRFEYHPPSLSNLIAGWLDDNENLQIFRIGVSILWCIWKDWNKIIFDSVHLEIHQILNAAANLHSDYFEPICEVMNQQNTQNLNSKSGSWSPPSANNIKINVDGSFISPKFSAAAIARNSNGEFLGCSTLVGKCNSAIEAEAAAFQLVLN</sequence>
<evidence type="ECO:0000313" key="3">
    <source>
        <dbReference type="Proteomes" id="UP000195402"/>
    </source>
</evidence>